<feature type="region of interest" description="Disordered" evidence="1">
    <location>
        <begin position="1"/>
        <end position="22"/>
    </location>
</feature>
<keyword evidence="3" id="KW-1185">Reference proteome</keyword>
<evidence type="ECO:0000256" key="1">
    <source>
        <dbReference type="SAM" id="MobiDB-lite"/>
    </source>
</evidence>
<reference evidence="2" key="1">
    <citation type="journal article" date="2023" name="G3 (Bethesda)">
        <title>A reference genome for the long-term kleptoplast-retaining sea slug Elysia crispata morphotype clarki.</title>
        <authorList>
            <person name="Eastman K.E."/>
            <person name="Pendleton A.L."/>
            <person name="Shaikh M.A."/>
            <person name="Suttiyut T."/>
            <person name="Ogas R."/>
            <person name="Tomko P."/>
            <person name="Gavelis G."/>
            <person name="Widhalm J.R."/>
            <person name="Wisecaver J.H."/>
        </authorList>
    </citation>
    <scope>NUCLEOTIDE SEQUENCE</scope>
    <source>
        <strain evidence="2">ECLA1</strain>
    </source>
</reference>
<dbReference type="Proteomes" id="UP001283361">
    <property type="component" value="Unassembled WGS sequence"/>
</dbReference>
<comment type="caution">
    <text evidence="2">The sequence shown here is derived from an EMBL/GenBank/DDBJ whole genome shotgun (WGS) entry which is preliminary data.</text>
</comment>
<organism evidence="2 3">
    <name type="scientific">Elysia crispata</name>
    <name type="common">lettuce slug</name>
    <dbReference type="NCBI Taxonomy" id="231223"/>
    <lineage>
        <taxon>Eukaryota</taxon>
        <taxon>Metazoa</taxon>
        <taxon>Spiralia</taxon>
        <taxon>Lophotrochozoa</taxon>
        <taxon>Mollusca</taxon>
        <taxon>Gastropoda</taxon>
        <taxon>Heterobranchia</taxon>
        <taxon>Euthyneura</taxon>
        <taxon>Panpulmonata</taxon>
        <taxon>Sacoglossa</taxon>
        <taxon>Placobranchoidea</taxon>
        <taxon>Plakobranchidae</taxon>
        <taxon>Elysia</taxon>
    </lineage>
</organism>
<gene>
    <name evidence="2" type="ORF">RRG08_050724</name>
</gene>
<accession>A0AAE1DN73</accession>
<sequence length="107" mass="11773">MPTPSRPRSLMGGGAGQQRFRGFDTGYNRNRFHFSGETSRLDSHEGKISMTEKSSLRLLGYNPGLKTLTVSIVSSERPEIPDGSSSVVKFIPRPCAASIDKRMEVTL</sequence>
<name>A0AAE1DN73_9GAST</name>
<evidence type="ECO:0000313" key="3">
    <source>
        <dbReference type="Proteomes" id="UP001283361"/>
    </source>
</evidence>
<dbReference type="AlphaFoldDB" id="A0AAE1DN73"/>
<dbReference type="EMBL" id="JAWDGP010003201">
    <property type="protein sequence ID" value="KAK3776552.1"/>
    <property type="molecule type" value="Genomic_DNA"/>
</dbReference>
<protein>
    <submittedName>
        <fullName evidence="2">Uncharacterized protein</fullName>
    </submittedName>
</protein>
<evidence type="ECO:0000313" key="2">
    <source>
        <dbReference type="EMBL" id="KAK3776552.1"/>
    </source>
</evidence>
<proteinExistence type="predicted"/>